<gene>
    <name evidence="7" type="ORF">AVO44_04600</name>
</gene>
<dbReference type="Proteomes" id="UP000053690">
    <property type="component" value="Unassembled WGS sequence"/>
</dbReference>
<dbReference type="AlphaFoldDB" id="A0A0X3U1N1"/>
<dbReference type="CDD" id="cd12156">
    <property type="entry name" value="HPPR"/>
    <property type="match status" value="1"/>
</dbReference>
<evidence type="ECO:0000259" key="6">
    <source>
        <dbReference type="Pfam" id="PF02826"/>
    </source>
</evidence>
<feature type="domain" description="D-isomer specific 2-hydroxyacid dehydrogenase catalytic" evidence="5">
    <location>
        <begin position="22"/>
        <end position="299"/>
    </location>
</feature>
<dbReference type="InterPro" id="IPR050223">
    <property type="entry name" value="D-isomer_2-hydroxyacid_DH"/>
</dbReference>
<keyword evidence="3" id="KW-0520">NAD</keyword>
<dbReference type="PANTHER" id="PTHR10996">
    <property type="entry name" value="2-HYDROXYACID DEHYDROGENASE-RELATED"/>
    <property type="match status" value="1"/>
</dbReference>
<dbReference type="PROSITE" id="PS00065">
    <property type="entry name" value="D_2_HYDROXYACID_DH_1"/>
    <property type="match status" value="1"/>
</dbReference>
<dbReference type="STRING" id="1685378.AVO44_04600"/>
<dbReference type="GO" id="GO:0051287">
    <property type="term" value="F:NAD binding"/>
    <property type="evidence" value="ECO:0007669"/>
    <property type="project" value="InterPro"/>
</dbReference>
<dbReference type="GO" id="GO:0016618">
    <property type="term" value="F:hydroxypyruvate reductase [NAD(P)H] activity"/>
    <property type="evidence" value="ECO:0007669"/>
    <property type="project" value="TreeGrafter"/>
</dbReference>
<evidence type="ECO:0000256" key="2">
    <source>
        <dbReference type="ARBA" id="ARBA00023002"/>
    </source>
</evidence>
<dbReference type="Pfam" id="PF02826">
    <property type="entry name" value="2-Hacid_dh_C"/>
    <property type="match status" value="1"/>
</dbReference>
<proteinExistence type="inferred from homology"/>
<dbReference type="FunFam" id="3.40.50.720:FF:000213">
    <property type="entry name" value="Putative 2-hydroxyacid dehydrogenase"/>
    <property type="match status" value="1"/>
</dbReference>
<protein>
    <recommendedName>
        <fullName evidence="9">Hydroxyacid dehydrogenase</fullName>
    </recommendedName>
</protein>
<dbReference type="SUPFAM" id="SSF52283">
    <property type="entry name" value="Formate/glycerate dehydrogenase catalytic domain-like"/>
    <property type="match status" value="1"/>
</dbReference>
<evidence type="ECO:0000256" key="3">
    <source>
        <dbReference type="ARBA" id="ARBA00023027"/>
    </source>
</evidence>
<evidence type="ECO:0000313" key="7">
    <source>
        <dbReference type="EMBL" id="KUJ81151.1"/>
    </source>
</evidence>
<keyword evidence="1" id="KW-0521">NADP</keyword>
<dbReference type="PANTHER" id="PTHR10996:SF178">
    <property type="entry name" value="2-HYDROXYACID DEHYDROGENASE YGL185C-RELATED"/>
    <property type="match status" value="1"/>
</dbReference>
<dbReference type="InterPro" id="IPR036291">
    <property type="entry name" value="NAD(P)-bd_dom_sf"/>
</dbReference>
<feature type="domain" description="D-isomer specific 2-hydroxyacid dehydrogenase NAD-binding" evidence="6">
    <location>
        <begin position="99"/>
        <end position="271"/>
    </location>
</feature>
<dbReference type="InterPro" id="IPR029752">
    <property type="entry name" value="D-isomer_DH_CS1"/>
</dbReference>
<dbReference type="GO" id="GO:0005829">
    <property type="term" value="C:cytosol"/>
    <property type="evidence" value="ECO:0007669"/>
    <property type="project" value="TreeGrafter"/>
</dbReference>
<evidence type="ECO:0000313" key="8">
    <source>
        <dbReference type="Proteomes" id="UP000053690"/>
    </source>
</evidence>
<dbReference type="SUPFAM" id="SSF51735">
    <property type="entry name" value="NAD(P)-binding Rossmann-fold domains"/>
    <property type="match status" value="1"/>
</dbReference>
<comment type="caution">
    <text evidence="7">The sequence shown here is derived from an EMBL/GenBank/DDBJ whole genome shotgun (WGS) entry which is preliminary data.</text>
</comment>
<reference evidence="8" key="1">
    <citation type="submission" date="2015-12" db="EMBL/GenBank/DDBJ databases">
        <authorList>
            <person name="Zhang G."/>
            <person name="Stingl U."/>
        </authorList>
    </citation>
    <scope>NUCLEOTIDE SEQUENCE [LARGE SCALE GENOMIC DNA]</scope>
    <source>
        <strain evidence="8">ZGT108</strain>
    </source>
</reference>
<dbReference type="Pfam" id="PF00389">
    <property type="entry name" value="2-Hacid_dh"/>
    <property type="match status" value="1"/>
</dbReference>
<keyword evidence="2 4" id="KW-0560">Oxidoreductase</keyword>
<dbReference type="InterPro" id="IPR006139">
    <property type="entry name" value="D-isomer_2_OHA_DH_cat_dom"/>
</dbReference>
<evidence type="ECO:0008006" key="9">
    <source>
        <dbReference type="Google" id="ProtNLM"/>
    </source>
</evidence>
<dbReference type="EMBL" id="LQBP01000002">
    <property type="protein sequence ID" value="KUJ81151.1"/>
    <property type="molecule type" value="Genomic_DNA"/>
</dbReference>
<dbReference type="OrthoDB" id="9793626at2"/>
<evidence type="ECO:0000256" key="4">
    <source>
        <dbReference type="RuleBase" id="RU003719"/>
    </source>
</evidence>
<dbReference type="Gene3D" id="3.40.50.720">
    <property type="entry name" value="NAD(P)-binding Rossmann-like Domain"/>
    <property type="match status" value="2"/>
</dbReference>
<accession>A0A0X3U1N1</accession>
<organism evidence="7 8">
    <name type="scientific">Ruegeria profundi</name>
    <dbReference type="NCBI Taxonomy" id="1685378"/>
    <lineage>
        <taxon>Bacteria</taxon>
        <taxon>Pseudomonadati</taxon>
        <taxon>Pseudomonadota</taxon>
        <taxon>Alphaproteobacteria</taxon>
        <taxon>Rhodobacterales</taxon>
        <taxon>Roseobacteraceae</taxon>
        <taxon>Ruegeria</taxon>
    </lineage>
</organism>
<dbReference type="GO" id="GO:0030267">
    <property type="term" value="F:glyoxylate reductase (NADPH) activity"/>
    <property type="evidence" value="ECO:0007669"/>
    <property type="project" value="TreeGrafter"/>
</dbReference>
<sequence>MLMLRSPLQPPQITDEIRARFDTRDEAEALAMPEKITAVATKGDIGLPGEVMAQFPSLRMIAVYGVGVDKIDLAQARDRGIAITTTPGVLTDAVAEQAIALILAATRRIAEGDRHVRTGAWAKGKLGLGYSIRGRTLGVLGYGRIGRRIAELARAIGMDILYTDLQAVEGEEDAFRSSPAALAQDSDILVIAAAGGSGTDGLVDQKVLAALGPNGLLVNVARGSVVNEEDLIAALNTGGIAGAALDVFQNEPNPRPDLLKMPNVVLTPHLASATIDARLAMGRLVIDNLAAFFHDRPLVTPLEVLS</sequence>
<dbReference type="InterPro" id="IPR006140">
    <property type="entry name" value="D-isomer_DH_NAD-bd"/>
</dbReference>
<evidence type="ECO:0000256" key="1">
    <source>
        <dbReference type="ARBA" id="ARBA00022857"/>
    </source>
</evidence>
<keyword evidence="8" id="KW-1185">Reference proteome</keyword>
<name>A0A0X3U1N1_9RHOB</name>
<evidence type="ECO:0000259" key="5">
    <source>
        <dbReference type="Pfam" id="PF00389"/>
    </source>
</evidence>
<comment type="similarity">
    <text evidence="4">Belongs to the D-isomer specific 2-hydroxyacid dehydrogenase family.</text>
</comment>